<proteinExistence type="inferred from homology"/>
<feature type="region of interest" description="Disordered" evidence="9">
    <location>
        <begin position="239"/>
        <end position="308"/>
    </location>
</feature>
<dbReference type="FunFam" id="1.10.390.10:FF:000011">
    <property type="entry name" value="Transcription initiation factor TFIID subunit"/>
    <property type="match status" value="1"/>
</dbReference>
<feature type="compositionally biased region" description="Basic and acidic residues" evidence="9">
    <location>
        <begin position="1443"/>
        <end position="1457"/>
    </location>
</feature>
<dbReference type="PANTHER" id="PTHR15137">
    <property type="entry name" value="TRANSCRIPTION INITIATION FACTOR TFIID"/>
    <property type="match status" value="1"/>
</dbReference>
<evidence type="ECO:0000256" key="8">
    <source>
        <dbReference type="ARBA" id="ARBA00076306"/>
    </source>
</evidence>
<evidence type="ECO:0000259" key="10">
    <source>
        <dbReference type="Pfam" id="PF25316"/>
    </source>
</evidence>
<dbReference type="Gene3D" id="2.60.40.1730">
    <property type="entry name" value="tricorn interacting facor f3 domain"/>
    <property type="match status" value="1"/>
</dbReference>
<feature type="region of interest" description="Disordered" evidence="9">
    <location>
        <begin position="1437"/>
        <end position="1510"/>
    </location>
</feature>
<comment type="subcellular location">
    <subcellularLocation>
        <location evidence="1">Nucleus</location>
    </subcellularLocation>
</comment>
<dbReference type="Proteomes" id="UP000095009">
    <property type="component" value="Unassembled WGS sequence"/>
</dbReference>
<dbReference type="GO" id="GO:0000976">
    <property type="term" value="F:transcription cis-regulatory region binding"/>
    <property type="evidence" value="ECO:0007669"/>
    <property type="project" value="TreeGrafter"/>
</dbReference>
<sequence>MSSSSSSSSEVNRGFHVAHQYVAIDVDLDNWIIRGWTEILVVPTDPLLKVLKFDCRQATVLDVSINNRKAQFTHEDNFSDATLFPGSTANQYQMYQRMMGDVLQERLPGELMVSLPRAVKVVYRDPSQIAGLEIPSNSSSKHSSLDFGIYAPLSVRIDFEVIKPIMGFNFIGGAQSNIKKSFWHAYTTNSPMGVSTSSWLPCIDGLWERCTWQLDISIPRTIKDLGTCHKSEINELESKYTIEPSHRKGHTSKIDPNETNGETESITPHHKITESPTSTSESKTEVLLKDEENDQDNQDEEDEEDEDRDIIVACSNLTPKEVAHVSDSCKKTVSFSINNPVSANYVGFAVGPFVQTSLPNLRDDEDEVDPDSANKAPVGLFSLVDRVTDTSNACIFIYRAMEYFCREYGSFPFSSLALVFVSDMAEDYNSMAGLAMCSDKLVFPPEVIEPLFSSTEILASALSSQWCSVNIIPKTWNDLWITTGLSHFMTGQFIRKLLGNNEYRFKLKKKTERICDLDIGRPPIADPMFNFPINQKELEFITLKAPVVLFILDRRMTKTDKSFGLSRVIPKIFLQALSGDLSNSALSTQHFIKVCEKVSYHKLDSFFQQWVFGSGYPIFRVTQRFNKKRMFIEMGIRQVQMVEIPPPPINESYFVDDAKNSLQGKPISPVQPVFQGPMTIRIHEADGTPYEHVVDLKESFTKLDIQYNTKYKRLKRNQREKSHVDLSTVDQADDADLEGVLLHCLGDVLQTDEEIEEWKLTDWTKEEEDRMTNEAFEWIRVDADFEWICKLYINQPDYMFASQLQQDRDVVAQYESVVYFSEMKPSKLYSSILTRTLMDKRYYYGIRSEVAYALAKMTVQEIDFIGTYHLIKAFQEMFCFEGSTIPDANNFSDFPNYFIQKSIPKALSTIRDSSNECPSNVKNFLLDLLRYNENSSNAFSDCYYVCDLIQSIVMAYPKSNSATSFSFNNTSGSGAGAANDNNKQFITKALSEIERYQRLDGWIPSYHNMVTIASLRGKEALVRAAHFTPKFEELIQYTRSVNNSDVRLCAFQIMLNLGALKNKYLLHYMFTTAALDPSPYIRYGLIESFSRALGVVALHGDFKQNADDSARFGQSSMMIVEEGSSNPINARRELIARSSISGALKLLKQNLGTDNNIKKEIWDAINSPLHNVLEKRTLLNICSILYDAKDSYMVHLPTPRPKKLAAKHLGNGKLVIKREGRFKLHMLNPTKNLKHLQKTKDASGNGENVSPLPALIIKAPKSMKTEMGAVSNKAPVISNTTKEKAMASAISVVNDNINYDTKNENSDIDILGRPRKILKISLPKKHAHSSTVPNTSILPPSSATATVSKKTTISSKLKSFPYKKPLRIITYPAAPSQVKNGTAIEFKGPQWKPRNSKSGVKKSLCSSPVSTLSNAVAISSLPSASAIPSPVVSATPISRSKMKNADGGEAKEHKRPNSGEGTTLKFKFKEPSKAPLSRSLSPASMNKSDQEQTPMVKKPKLKIKFKAPHS</sequence>
<feature type="compositionally biased region" description="Acidic residues" evidence="9">
    <location>
        <begin position="291"/>
        <end position="308"/>
    </location>
</feature>
<dbReference type="CDD" id="cd09839">
    <property type="entry name" value="M1_like_TAF2"/>
    <property type="match status" value="1"/>
</dbReference>
<feature type="domain" description="Transcription initiation factor TFIID subunit 2 Ig-like" evidence="10">
    <location>
        <begin position="614"/>
        <end position="796"/>
    </location>
</feature>
<keyword evidence="13" id="KW-1185">Reference proteome</keyword>
<dbReference type="STRING" id="857566.A0A1E3PCT1"/>
<dbReference type="Gene3D" id="1.10.390.10">
    <property type="entry name" value="Neutral Protease Domain 2"/>
    <property type="match status" value="1"/>
</dbReference>
<evidence type="ECO:0000313" key="13">
    <source>
        <dbReference type="Proteomes" id="UP000095009"/>
    </source>
</evidence>
<dbReference type="PANTHER" id="PTHR15137:SF9">
    <property type="entry name" value="TRANSCRIPTION INITIATION FACTOR TFIID SUBUNIT 2"/>
    <property type="match status" value="1"/>
</dbReference>
<dbReference type="GO" id="GO:0003682">
    <property type="term" value="F:chromatin binding"/>
    <property type="evidence" value="ECO:0007669"/>
    <property type="project" value="TreeGrafter"/>
</dbReference>
<organism evidence="12 13">
    <name type="scientific">Nadsonia fulvescens var. elongata DSM 6958</name>
    <dbReference type="NCBI Taxonomy" id="857566"/>
    <lineage>
        <taxon>Eukaryota</taxon>
        <taxon>Fungi</taxon>
        <taxon>Dikarya</taxon>
        <taxon>Ascomycota</taxon>
        <taxon>Saccharomycotina</taxon>
        <taxon>Dipodascomycetes</taxon>
        <taxon>Dipodascales</taxon>
        <taxon>Dipodascales incertae sedis</taxon>
        <taxon>Nadsonia</taxon>
    </lineage>
</organism>
<dbReference type="Pfam" id="PF25316">
    <property type="entry name" value="TAF2_3rd"/>
    <property type="match status" value="1"/>
</dbReference>
<keyword evidence="6" id="KW-0539">Nucleus</keyword>
<evidence type="ECO:0000259" key="11">
    <source>
        <dbReference type="Pfam" id="PF25577"/>
    </source>
</evidence>
<keyword evidence="4" id="KW-0805">Transcription regulation</keyword>
<feature type="compositionally biased region" description="Polar residues" evidence="9">
    <location>
        <begin position="1478"/>
        <end position="1493"/>
    </location>
</feature>
<dbReference type="InterPro" id="IPR027268">
    <property type="entry name" value="Peptidase_M4/M1_CTD_sf"/>
</dbReference>
<feature type="compositionally biased region" description="Polar residues" evidence="9">
    <location>
        <begin position="257"/>
        <end position="266"/>
    </location>
</feature>
<feature type="compositionally biased region" description="Basic and acidic residues" evidence="9">
    <location>
        <begin position="239"/>
        <end position="256"/>
    </location>
</feature>
<dbReference type="SUPFAM" id="SSF55486">
    <property type="entry name" value="Metalloproteases ('zincins'), catalytic domain"/>
    <property type="match status" value="1"/>
</dbReference>
<evidence type="ECO:0000256" key="7">
    <source>
        <dbReference type="ARBA" id="ARBA00025346"/>
    </source>
</evidence>
<evidence type="ECO:0000256" key="2">
    <source>
        <dbReference type="ARBA" id="ARBA00010937"/>
    </source>
</evidence>
<dbReference type="InterPro" id="IPR057991">
    <property type="entry name" value="TPR_TAF2_C"/>
</dbReference>
<evidence type="ECO:0000256" key="4">
    <source>
        <dbReference type="ARBA" id="ARBA00023015"/>
    </source>
</evidence>
<dbReference type="GO" id="GO:0016251">
    <property type="term" value="F:RNA polymerase II general transcription initiation factor activity"/>
    <property type="evidence" value="ECO:0007669"/>
    <property type="project" value="TreeGrafter"/>
</dbReference>
<dbReference type="Pfam" id="PF25577">
    <property type="entry name" value="TPR_TAF2_C"/>
    <property type="match status" value="1"/>
</dbReference>
<gene>
    <name evidence="12" type="ORF">NADFUDRAFT_53489</name>
</gene>
<dbReference type="GO" id="GO:0006367">
    <property type="term" value="P:transcription initiation at RNA polymerase II promoter"/>
    <property type="evidence" value="ECO:0007669"/>
    <property type="project" value="TreeGrafter"/>
</dbReference>
<evidence type="ECO:0000256" key="9">
    <source>
        <dbReference type="SAM" id="MobiDB-lite"/>
    </source>
</evidence>
<dbReference type="OrthoDB" id="308861at2759"/>
<evidence type="ECO:0000256" key="6">
    <source>
        <dbReference type="ARBA" id="ARBA00023242"/>
    </source>
</evidence>
<reference evidence="12 13" key="1">
    <citation type="journal article" date="2016" name="Proc. Natl. Acad. Sci. U.S.A.">
        <title>Comparative genomics of biotechnologically important yeasts.</title>
        <authorList>
            <person name="Riley R."/>
            <person name="Haridas S."/>
            <person name="Wolfe K.H."/>
            <person name="Lopes M.R."/>
            <person name="Hittinger C.T."/>
            <person name="Goeker M."/>
            <person name="Salamov A.A."/>
            <person name="Wisecaver J.H."/>
            <person name="Long T.M."/>
            <person name="Calvey C.H."/>
            <person name="Aerts A.L."/>
            <person name="Barry K.W."/>
            <person name="Choi C."/>
            <person name="Clum A."/>
            <person name="Coughlan A.Y."/>
            <person name="Deshpande S."/>
            <person name="Douglass A.P."/>
            <person name="Hanson S.J."/>
            <person name="Klenk H.-P."/>
            <person name="LaButti K.M."/>
            <person name="Lapidus A."/>
            <person name="Lindquist E.A."/>
            <person name="Lipzen A.M."/>
            <person name="Meier-Kolthoff J.P."/>
            <person name="Ohm R.A."/>
            <person name="Otillar R.P."/>
            <person name="Pangilinan J.L."/>
            <person name="Peng Y."/>
            <person name="Rokas A."/>
            <person name="Rosa C.A."/>
            <person name="Scheuner C."/>
            <person name="Sibirny A.A."/>
            <person name="Slot J.C."/>
            <person name="Stielow J.B."/>
            <person name="Sun H."/>
            <person name="Kurtzman C.P."/>
            <person name="Blackwell M."/>
            <person name="Grigoriev I.V."/>
            <person name="Jeffries T.W."/>
        </authorList>
    </citation>
    <scope>NUCLEOTIDE SEQUENCE [LARGE SCALE GENOMIC DNA]</scope>
    <source>
        <strain evidence="12 13">DSM 6958</strain>
    </source>
</reference>
<evidence type="ECO:0000313" key="12">
    <source>
        <dbReference type="EMBL" id="ODQ63216.1"/>
    </source>
</evidence>
<comment type="function">
    <text evidence="7">Functions as a component of the DNA-binding general transcription factor complex TFIID. Binding of TFIID to a promoter (with or without TATA element) is the initial step in pre-initiation complex (PIC) formation. TFIID plays a key role in the regulation of gene expression by RNA polymerase II through different activities such as transcription activator interaction, core promoter recognition and selectivity, TFIIA and TFIIB interaction, chromatin modification (histone acetylation by TAF1), facilitation of DNA opening and initiation of transcription.</text>
</comment>
<evidence type="ECO:0000256" key="5">
    <source>
        <dbReference type="ARBA" id="ARBA00023163"/>
    </source>
</evidence>
<accession>A0A1E3PCT1</accession>
<feature type="domain" description="Transcription initiation factor TFIID subunit 2 TPR repeats" evidence="11">
    <location>
        <begin position="797"/>
        <end position="1090"/>
    </location>
</feature>
<dbReference type="EMBL" id="KV454415">
    <property type="protein sequence ID" value="ODQ63216.1"/>
    <property type="molecule type" value="Genomic_DNA"/>
</dbReference>
<dbReference type="InterPro" id="IPR042097">
    <property type="entry name" value="Aminopeptidase_N-like_N_sf"/>
</dbReference>
<evidence type="ECO:0000256" key="3">
    <source>
        <dbReference type="ARBA" id="ARBA00017363"/>
    </source>
</evidence>
<protein>
    <recommendedName>
        <fullName evidence="3">Transcription initiation factor TFIID subunit 2</fullName>
    </recommendedName>
    <alternativeName>
        <fullName evidence="8">TBP-associated factor 2</fullName>
    </alternativeName>
</protein>
<comment type="similarity">
    <text evidence="2">Belongs to the TAF2 family.</text>
</comment>
<feature type="compositionally biased region" description="Basic residues" evidence="9">
    <location>
        <begin position="1497"/>
        <end position="1510"/>
    </location>
</feature>
<dbReference type="SUPFAM" id="SSF63737">
    <property type="entry name" value="Leukotriene A4 hydrolase N-terminal domain"/>
    <property type="match status" value="1"/>
</dbReference>
<dbReference type="InterPro" id="IPR057345">
    <property type="entry name" value="Ig-like_TAF2"/>
</dbReference>
<keyword evidence="5" id="KW-0804">Transcription</keyword>
<name>A0A1E3PCT1_9ASCO</name>
<dbReference type="InterPro" id="IPR037813">
    <property type="entry name" value="TAF2"/>
</dbReference>
<evidence type="ECO:0000256" key="1">
    <source>
        <dbReference type="ARBA" id="ARBA00004123"/>
    </source>
</evidence>
<dbReference type="GO" id="GO:0005669">
    <property type="term" value="C:transcription factor TFIID complex"/>
    <property type="evidence" value="ECO:0007669"/>
    <property type="project" value="EnsemblFungi"/>
</dbReference>